<evidence type="ECO:0000313" key="3">
    <source>
        <dbReference type="Proteomes" id="UP000299084"/>
    </source>
</evidence>
<dbReference type="AlphaFoldDB" id="A0A5N4CQN5"/>
<dbReference type="SUPFAM" id="SSF81321">
    <property type="entry name" value="Family A G protein-coupled receptor-like"/>
    <property type="match status" value="1"/>
</dbReference>
<evidence type="ECO:0000256" key="1">
    <source>
        <dbReference type="SAM" id="Phobius"/>
    </source>
</evidence>
<dbReference type="PROSITE" id="PS51257">
    <property type="entry name" value="PROKAR_LIPOPROTEIN"/>
    <property type="match status" value="1"/>
</dbReference>
<keyword evidence="1" id="KW-1133">Transmembrane helix</keyword>
<feature type="transmembrane region" description="Helical" evidence="1">
    <location>
        <begin position="7"/>
        <end position="33"/>
    </location>
</feature>
<protein>
    <submittedName>
        <fullName evidence="2">Olfactory receptor 11A1</fullName>
    </submittedName>
</protein>
<evidence type="ECO:0000313" key="2">
    <source>
        <dbReference type="EMBL" id="KAB1261120.1"/>
    </source>
</evidence>
<proteinExistence type="predicted"/>
<name>A0A5N4CQN5_CAMDR</name>
<dbReference type="Proteomes" id="UP000299084">
    <property type="component" value="Unassembled WGS sequence"/>
</dbReference>
<sequence length="78" mass="8786">MAVKRNVLVILAMVSCQRIHISICFFLTNLSYFENLYMLKVMPKMLEDFLQEAFISMAGSFIQFLIFGSPGTADALVG</sequence>
<keyword evidence="2" id="KW-0675">Receptor</keyword>
<gene>
    <name evidence="2" type="ORF">Cadr_000022180</name>
</gene>
<reference evidence="2 3" key="1">
    <citation type="journal article" date="2019" name="Mol. Ecol. Resour.">
        <title>Improving Illumina assemblies with Hi-C and long reads: an example with the North African dromedary.</title>
        <authorList>
            <person name="Elbers J.P."/>
            <person name="Rogers M.F."/>
            <person name="Perelman P.L."/>
            <person name="Proskuryakova A.A."/>
            <person name="Serdyukova N.A."/>
            <person name="Johnson W.E."/>
            <person name="Horin P."/>
            <person name="Corander J."/>
            <person name="Murphy D."/>
            <person name="Burger P.A."/>
        </authorList>
    </citation>
    <scope>NUCLEOTIDE SEQUENCE [LARGE SCALE GENOMIC DNA]</scope>
    <source>
        <strain evidence="2">Drom800</strain>
        <tissue evidence="2">Blood</tissue>
    </source>
</reference>
<keyword evidence="1" id="KW-0812">Transmembrane</keyword>
<feature type="transmembrane region" description="Helical" evidence="1">
    <location>
        <begin position="53"/>
        <end position="77"/>
    </location>
</feature>
<organism evidence="2 3">
    <name type="scientific">Camelus dromedarius</name>
    <name type="common">Dromedary</name>
    <name type="synonym">Arabian camel</name>
    <dbReference type="NCBI Taxonomy" id="9838"/>
    <lineage>
        <taxon>Eukaryota</taxon>
        <taxon>Metazoa</taxon>
        <taxon>Chordata</taxon>
        <taxon>Craniata</taxon>
        <taxon>Vertebrata</taxon>
        <taxon>Euteleostomi</taxon>
        <taxon>Mammalia</taxon>
        <taxon>Eutheria</taxon>
        <taxon>Laurasiatheria</taxon>
        <taxon>Artiodactyla</taxon>
        <taxon>Tylopoda</taxon>
        <taxon>Camelidae</taxon>
        <taxon>Camelus</taxon>
    </lineage>
</organism>
<keyword evidence="1" id="KW-0472">Membrane</keyword>
<accession>A0A5N4CQN5</accession>
<comment type="caution">
    <text evidence="2">The sequence shown here is derived from an EMBL/GenBank/DDBJ whole genome shotgun (WGS) entry which is preliminary data.</text>
</comment>
<dbReference type="EMBL" id="JWIN03000020">
    <property type="protein sequence ID" value="KAB1261120.1"/>
    <property type="molecule type" value="Genomic_DNA"/>
</dbReference>
<keyword evidence="3" id="KW-1185">Reference proteome</keyword>